<dbReference type="HOGENOM" id="CLU_2574232_0_0_1"/>
<accession>A0A0C9WVV3</accession>
<name>A0A0C9WVV3_9AGAR</name>
<feature type="compositionally biased region" description="Basic residues" evidence="1">
    <location>
        <begin position="63"/>
        <end position="74"/>
    </location>
</feature>
<protein>
    <submittedName>
        <fullName evidence="2">Uncharacterized protein</fullName>
    </submittedName>
</protein>
<gene>
    <name evidence="2" type="ORF">K443DRAFT_418856</name>
</gene>
<evidence type="ECO:0000313" key="2">
    <source>
        <dbReference type="EMBL" id="KIJ92898.1"/>
    </source>
</evidence>
<proteinExistence type="predicted"/>
<feature type="region of interest" description="Disordered" evidence="1">
    <location>
        <begin position="58"/>
        <end position="81"/>
    </location>
</feature>
<keyword evidence="3" id="KW-1185">Reference proteome</keyword>
<dbReference type="AlphaFoldDB" id="A0A0C9WVV3"/>
<reference evidence="2 3" key="1">
    <citation type="submission" date="2014-04" db="EMBL/GenBank/DDBJ databases">
        <authorList>
            <consortium name="DOE Joint Genome Institute"/>
            <person name="Kuo A."/>
            <person name="Kohler A."/>
            <person name="Nagy L.G."/>
            <person name="Floudas D."/>
            <person name="Copeland A."/>
            <person name="Barry K.W."/>
            <person name="Cichocki N."/>
            <person name="Veneault-Fourrey C."/>
            <person name="LaButti K."/>
            <person name="Lindquist E.A."/>
            <person name="Lipzen A."/>
            <person name="Lundell T."/>
            <person name="Morin E."/>
            <person name="Murat C."/>
            <person name="Sun H."/>
            <person name="Tunlid A."/>
            <person name="Henrissat B."/>
            <person name="Grigoriev I.V."/>
            <person name="Hibbett D.S."/>
            <person name="Martin F."/>
            <person name="Nordberg H.P."/>
            <person name="Cantor M.N."/>
            <person name="Hua S.X."/>
        </authorList>
    </citation>
    <scope>NUCLEOTIDE SEQUENCE [LARGE SCALE GENOMIC DNA]</scope>
    <source>
        <strain evidence="2 3">LaAM-08-1</strain>
    </source>
</reference>
<evidence type="ECO:0000313" key="3">
    <source>
        <dbReference type="Proteomes" id="UP000054477"/>
    </source>
</evidence>
<reference evidence="3" key="2">
    <citation type="submission" date="2015-01" db="EMBL/GenBank/DDBJ databases">
        <title>Evolutionary Origins and Diversification of the Mycorrhizal Mutualists.</title>
        <authorList>
            <consortium name="DOE Joint Genome Institute"/>
            <consortium name="Mycorrhizal Genomics Consortium"/>
            <person name="Kohler A."/>
            <person name="Kuo A."/>
            <person name="Nagy L.G."/>
            <person name="Floudas D."/>
            <person name="Copeland A."/>
            <person name="Barry K.W."/>
            <person name="Cichocki N."/>
            <person name="Veneault-Fourrey C."/>
            <person name="LaButti K."/>
            <person name="Lindquist E.A."/>
            <person name="Lipzen A."/>
            <person name="Lundell T."/>
            <person name="Morin E."/>
            <person name="Murat C."/>
            <person name="Riley R."/>
            <person name="Ohm R."/>
            <person name="Sun H."/>
            <person name="Tunlid A."/>
            <person name="Henrissat B."/>
            <person name="Grigoriev I.V."/>
            <person name="Hibbett D.S."/>
            <person name="Martin F."/>
        </authorList>
    </citation>
    <scope>NUCLEOTIDE SEQUENCE [LARGE SCALE GENOMIC DNA]</scope>
    <source>
        <strain evidence="3">LaAM-08-1</strain>
    </source>
</reference>
<evidence type="ECO:0000256" key="1">
    <source>
        <dbReference type="SAM" id="MobiDB-lite"/>
    </source>
</evidence>
<sequence length="81" mass="9555">MLLQRMLKTIRSLLISKPIVRILCLARFCRACLILLRHIVYSASYPLCQFRPRGPIHSTPVHLSRHRHSHRGTRTRYPPEN</sequence>
<dbReference type="Proteomes" id="UP000054477">
    <property type="component" value="Unassembled WGS sequence"/>
</dbReference>
<organism evidence="2 3">
    <name type="scientific">Laccaria amethystina LaAM-08-1</name>
    <dbReference type="NCBI Taxonomy" id="1095629"/>
    <lineage>
        <taxon>Eukaryota</taxon>
        <taxon>Fungi</taxon>
        <taxon>Dikarya</taxon>
        <taxon>Basidiomycota</taxon>
        <taxon>Agaricomycotina</taxon>
        <taxon>Agaricomycetes</taxon>
        <taxon>Agaricomycetidae</taxon>
        <taxon>Agaricales</taxon>
        <taxon>Agaricineae</taxon>
        <taxon>Hydnangiaceae</taxon>
        <taxon>Laccaria</taxon>
    </lineage>
</organism>
<dbReference type="EMBL" id="KN838877">
    <property type="protein sequence ID" value="KIJ92898.1"/>
    <property type="molecule type" value="Genomic_DNA"/>
</dbReference>